<keyword evidence="17" id="KW-0472">Membrane</keyword>
<feature type="region of interest" description="Disordered" evidence="16">
    <location>
        <begin position="788"/>
        <end position="807"/>
    </location>
</feature>
<dbReference type="Pfam" id="PF01207">
    <property type="entry name" value="Dus"/>
    <property type="match status" value="1"/>
</dbReference>
<evidence type="ECO:0000256" key="11">
    <source>
        <dbReference type="ARBA" id="ARBA00023015"/>
    </source>
</evidence>
<keyword evidence="4" id="KW-0963">Cytoplasm</keyword>
<dbReference type="GO" id="GO:0005737">
    <property type="term" value="C:cytoplasm"/>
    <property type="evidence" value="ECO:0007669"/>
    <property type="project" value="UniProtKB-SubCell"/>
</dbReference>
<evidence type="ECO:0000256" key="15">
    <source>
        <dbReference type="PROSITE-ProRule" id="PRU00266"/>
    </source>
</evidence>
<dbReference type="PROSITE" id="PS01136">
    <property type="entry name" value="UPF0034"/>
    <property type="match status" value="1"/>
</dbReference>
<feature type="transmembrane region" description="Helical" evidence="17">
    <location>
        <begin position="202"/>
        <end position="220"/>
    </location>
</feature>
<dbReference type="InterPro" id="IPR014756">
    <property type="entry name" value="Ig_E-set"/>
</dbReference>
<dbReference type="GO" id="GO:0033173">
    <property type="term" value="P:calcineurin-NFAT signaling cascade"/>
    <property type="evidence" value="ECO:0007669"/>
    <property type="project" value="TreeGrafter"/>
</dbReference>
<evidence type="ECO:0000256" key="14">
    <source>
        <dbReference type="ARBA" id="ARBA00023242"/>
    </source>
</evidence>
<evidence type="ECO:0000259" key="18">
    <source>
        <dbReference type="PROSITE" id="PS50137"/>
    </source>
</evidence>
<keyword evidence="7" id="KW-0288">FMN</keyword>
<keyword evidence="11" id="KW-0805">Transcription regulation</keyword>
<dbReference type="InterPro" id="IPR018517">
    <property type="entry name" value="tRNA_hU_synthase_CS"/>
</dbReference>
<comment type="cofactor">
    <cofactor evidence="1">
        <name>FMN</name>
        <dbReference type="ChEBI" id="CHEBI:58210"/>
    </cofactor>
</comment>
<feature type="compositionally biased region" description="Low complexity" evidence="16">
    <location>
        <begin position="955"/>
        <end position="970"/>
    </location>
</feature>
<evidence type="ECO:0000259" key="19">
    <source>
        <dbReference type="PROSITE" id="PS50254"/>
    </source>
</evidence>
<protein>
    <submittedName>
        <fullName evidence="20">Nuclear factor of activated T-cells, cytoplasmic 3</fullName>
    </submittedName>
</protein>
<evidence type="ECO:0000256" key="16">
    <source>
        <dbReference type="SAM" id="MobiDB-lite"/>
    </source>
</evidence>
<evidence type="ECO:0000256" key="2">
    <source>
        <dbReference type="ARBA" id="ARBA00004123"/>
    </source>
</evidence>
<evidence type="ECO:0000256" key="7">
    <source>
        <dbReference type="ARBA" id="ARBA00022643"/>
    </source>
</evidence>
<feature type="region of interest" description="Disordered" evidence="16">
    <location>
        <begin position="945"/>
        <end position="970"/>
    </location>
</feature>
<comment type="caution">
    <text evidence="20">The sequence shown here is derived from an EMBL/GenBank/DDBJ whole genome shotgun (WGS) entry which is preliminary data.</text>
</comment>
<dbReference type="PANTHER" id="PTHR12533">
    <property type="entry name" value="NFAT"/>
    <property type="match status" value="1"/>
</dbReference>
<feature type="compositionally biased region" description="Polar residues" evidence="16">
    <location>
        <begin position="654"/>
        <end position="663"/>
    </location>
</feature>
<dbReference type="SUPFAM" id="SSF51395">
    <property type="entry name" value="FMN-linked oxidoreductases"/>
    <property type="match status" value="1"/>
</dbReference>
<sequence>MPAAPSTTEGAIVESEGKEEGPAHSPATESETLAEPNSDHKLRESSSVPSVPPSLPLPPPLSTTLENLALIIGLFLSLQPHPQPLLPPTCYHLPPVPLYPLLLSVRRIRLGPAGNHLCLGKRSPLLRLQPQQTTLHLDLNLPRAIYISIPLVTFVYTLTNIAYFSSMSPEELLSSNAVAVCTATIVILCIGETHNLINYVSFINYLSYGVTIAGLLYYRWKKPNLYRPIKSRGDGVNTGSERCARVFTAAVMLTRVVFDAWKFCAAIRENDVAAVDVNMGCPKEYSTKGGMGSALLSDPEKIEAILSTLVNGISKPVTCKIRILPTLEDTVNLVKRIERTGVAAIAVHGSGGSSDIVKTFEDIETFRVATGASSVMIARAAMWNPSVFRQQGALPVDAVMEEYIKYAVRYDNNPFNTKYCLCQMLRDRVESPFGKRLHAAQTNEEICEVFGLTDFYMKTNAELEARKAALQTNGDQSENPKLEDDVITMPVRFERRDYPPQITPKMYLLEWSRKEKLDQPVYETEQRTQDRAFQSTVVVADKKYRSTLWEKSKKFAEQAAAIVCLRTLGLPEGRIGEENSGLVNKRKRDDNKCAALNDNESAARKRHISEVPPEEEEEMRCRTKVVNGVCESGLDDDTNSYPLFPSGPHHPTEQQDSYTNQPYENPHPGSIQPMESPSRVFDCPSIQITSIPANCHQDLGTHQLDQAGACGEGGAGSLSRDQLFLPLEASYRDTSALCPSPCSSLSSRSWLSDASSCESFSHIYDDVEAELNEAAARVRLASPLVSPLTSPLPSPLTSPQASPQVSPLVSPFGSPGCMAAYGDDSWYRYQQHHQQHLQYQCAQSLSPYQSPRTSITEETWLSPRPPSRPSSRPTSPCGKRRHSSAEVIPGLASPHYSPNVTPSHSPRGSVTEETWMGGATFAPYQTLPLEVDIPSKTRRTYQTNHNQDQVSMLPGQEDSSSSLLQDQGLSNPSLNSGIAVSLPSLRKEDIVEHFLAVPTHFPWAKPKQVNTTPLYRSTSLPPLDCPLPSQCGQCELKIEIQPKPHHRAHYETEGSRGAIKSDCGRHPVVKLIGYNEKPVSLQMFIGTADERYIRPHPFYQVHRITGKTVAMPSQETVISCTKVLEIPLLPESNMCASIDCAGILKLRNSDIELRKGETDIGRKNTRVRAVFRVHIPQHNGKVLSLQVASVPIECSQRLAQELPQVESFSPACGSVTGGEEMLITGQNINPESIVVFLEKGSDGKTQWEVDVRALQEKSQNTSIVVKIPPYYKKTTASSTQVQFYVSNGKRKRSVSQFFTYLSVQVKQEFAMDLNTNGQHPTTSPTGLITIGESTASDQVQPLEQWLLSEGSVCAPSSTHLCYSPQDPLRLSRSHPADRSLNAVADFHPMFHPSLVDFNNSFYQKPQQDLSYKGQPSLPMVGGSLQSGKSSQISAEQPRSQLGKGYQGIPSEHSHNLHNRGSISVSSTSDLTSPNVDTSGRHAVDPVQFPQSSSSHVLPPSHQPTLAKVPSNSPSTRESLMDPQPSGTSLQESRKSYSLPQGGESLDVKQEPEEEKELAFQSIGLQDITLDDVSEIIVRDLFETPDSGNADSTP</sequence>
<feature type="transmembrane region" description="Helical" evidence="17">
    <location>
        <begin position="172"/>
        <end position="190"/>
    </location>
</feature>
<comment type="subcellular location">
    <subcellularLocation>
        <location evidence="3">Cytoplasm</location>
    </subcellularLocation>
    <subcellularLocation>
        <location evidence="2">Nucleus</location>
    </subcellularLocation>
</comment>
<evidence type="ECO:0000256" key="5">
    <source>
        <dbReference type="ARBA" id="ARBA00022553"/>
    </source>
</evidence>
<feature type="compositionally biased region" description="Low complexity" evidence="16">
    <location>
        <begin position="1461"/>
        <end position="1472"/>
    </location>
</feature>
<keyword evidence="21" id="KW-1185">Reference proteome</keyword>
<dbReference type="FunFam" id="2.60.40.340:FF:000001">
    <property type="entry name" value="Nuclear factor of activated T-cells, cytoplasmic, calcineurin-dependent 2"/>
    <property type="match status" value="1"/>
</dbReference>
<feature type="transmembrane region" description="Helical" evidence="17">
    <location>
        <begin position="144"/>
        <end position="166"/>
    </location>
</feature>
<keyword evidence="6" id="KW-0285">Flavoprotein</keyword>
<dbReference type="CDD" id="cd07881">
    <property type="entry name" value="RHD-n_NFAT"/>
    <property type="match status" value="1"/>
</dbReference>
<dbReference type="SMART" id="SM00429">
    <property type="entry name" value="IPT"/>
    <property type="match status" value="1"/>
</dbReference>
<feature type="compositionally biased region" description="Polar residues" evidence="16">
    <location>
        <begin position="896"/>
        <end position="911"/>
    </location>
</feature>
<name>A0A3N0ZAT8_ANAGA</name>
<keyword evidence="5" id="KW-0597">Phosphoprotein</keyword>
<dbReference type="Pfam" id="PF16179">
    <property type="entry name" value="RHD_dimer"/>
    <property type="match status" value="1"/>
</dbReference>
<dbReference type="GO" id="GO:0005667">
    <property type="term" value="C:transcription regulator complex"/>
    <property type="evidence" value="ECO:0007669"/>
    <property type="project" value="TreeGrafter"/>
</dbReference>
<dbReference type="InterPro" id="IPR044463">
    <property type="entry name" value="DUS2_DSRM"/>
</dbReference>
<dbReference type="InterPro" id="IPR035587">
    <property type="entry name" value="DUS-like_FMN-bd"/>
</dbReference>
<dbReference type="Gene3D" id="2.60.40.340">
    <property type="entry name" value="Rel homology domain (RHD), DNA-binding domain"/>
    <property type="match status" value="1"/>
</dbReference>
<feature type="domain" description="DRBM" evidence="18">
    <location>
        <begin position="503"/>
        <end position="570"/>
    </location>
</feature>
<keyword evidence="8" id="KW-0819">tRNA processing</keyword>
<keyword evidence="13" id="KW-0804">Transcription</keyword>
<dbReference type="Pfam" id="PF00554">
    <property type="entry name" value="RHD_DNA_bind"/>
    <property type="match status" value="1"/>
</dbReference>
<evidence type="ECO:0000256" key="6">
    <source>
        <dbReference type="ARBA" id="ARBA00022630"/>
    </source>
</evidence>
<evidence type="ECO:0000256" key="8">
    <source>
        <dbReference type="ARBA" id="ARBA00022694"/>
    </source>
</evidence>
<dbReference type="GO" id="GO:0050660">
    <property type="term" value="F:flavin adenine dinucleotide binding"/>
    <property type="evidence" value="ECO:0007669"/>
    <property type="project" value="InterPro"/>
</dbReference>
<dbReference type="OrthoDB" id="5346094at2759"/>
<organism evidence="20 21">
    <name type="scientific">Anabarilius grahami</name>
    <name type="common">Kanglang fish</name>
    <name type="synonym">Barilius grahami</name>
    <dbReference type="NCBI Taxonomy" id="495550"/>
    <lineage>
        <taxon>Eukaryota</taxon>
        <taxon>Metazoa</taxon>
        <taxon>Chordata</taxon>
        <taxon>Craniata</taxon>
        <taxon>Vertebrata</taxon>
        <taxon>Euteleostomi</taxon>
        <taxon>Actinopterygii</taxon>
        <taxon>Neopterygii</taxon>
        <taxon>Teleostei</taxon>
        <taxon>Ostariophysi</taxon>
        <taxon>Cypriniformes</taxon>
        <taxon>Xenocyprididae</taxon>
        <taxon>Xenocypridinae</taxon>
        <taxon>Xenocypridinae incertae sedis</taxon>
        <taxon>Anabarilius</taxon>
    </lineage>
</organism>
<dbReference type="PANTHER" id="PTHR12533:SF6">
    <property type="entry name" value="NUCLEAR FACTOR OF ACTIVATED T-CELLS, CYTOPLASMIC 3"/>
    <property type="match status" value="1"/>
</dbReference>
<evidence type="ECO:0000313" key="21">
    <source>
        <dbReference type="Proteomes" id="UP000281406"/>
    </source>
</evidence>
<dbReference type="InterPro" id="IPR014720">
    <property type="entry name" value="dsRBD_dom"/>
</dbReference>
<evidence type="ECO:0000256" key="9">
    <source>
        <dbReference type="ARBA" id="ARBA00022737"/>
    </source>
</evidence>
<dbReference type="GO" id="GO:0005634">
    <property type="term" value="C:nucleus"/>
    <property type="evidence" value="ECO:0007669"/>
    <property type="project" value="UniProtKB-SubCell"/>
</dbReference>
<dbReference type="InterPro" id="IPR013783">
    <property type="entry name" value="Ig-like_fold"/>
</dbReference>
<feature type="compositionally biased region" description="Polar residues" evidence="16">
    <location>
        <begin position="1524"/>
        <end position="1538"/>
    </location>
</feature>
<dbReference type="Gene3D" id="2.60.40.10">
    <property type="entry name" value="Immunoglobulins"/>
    <property type="match status" value="1"/>
</dbReference>
<dbReference type="GO" id="GO:0000049">
    <property type="term" value="F:tRNA binding"/>
    <property type="evidence" value="ECO:0007669"/>
    <property type="project" value="InterPro"/>
</dbReference>
<evidence type="ECO:0000256" key="3">
    <source>
        <dbReference type="ARBA" id="ARBA00004496"/>
    </source>
</evidence>
<feature type="domain" description="RHD" evidence="19">
    <location>
        <begin position="1018"/>
        <end position="1199"/>
    </location>
</feature>
<evidence type="ECO:0000256" key="4">
    <source>
        <dbReference type="ARBA" id="ARBA00022490"/>
    </source>
</evidence>
<dbReference type="Gene3D" id="3.30.160.20">
    <property type="match status" value="1"/>
</dbReference>
<evidence type="ECO:0000256" key="1">
    <source>
        <dbReference type="ARBA" id="ARBA00001917"/>
    </source>
</evidence>
<dbReference type="SUPFAM" id="SSF81296">
    <property type="entry name" value="E set domains"/>
    <property type="match status" value="1"/>
</dbReference>
<feature type="region of interest" description="Disordered" evidence="16">
    <location>
        <begin position="1407"/>
        <end position="1557"/>
    </location>
</feature>
<dbReference type="FunFam" id="2.60.40.10:FF:000040">
    <property type="entry name" value="Nuclear factor of activated T-cells, cytoplasmic, calcineurin-dependent 2"/>
    <property type="match status" value="1"/>
</dbReference>
<evidence type="ECO:0000313" key="20">
    <source>
        <dbReference type="EMBL" id="ROL55364.1"/>
    </source>
</evidence>
<feature type="region of interest" description="Disordered" evidence="16">
    <location>
        <begin position="1"/>
        <end position="55"/>
    </location>
</feature>
<proteinExistence type="predicted"/>
<reference evidence="20 21" key="1">
    <citation type="submission" date="2018-10" db="EMBL/GenBank/DDBJ databases">
        <title>Genome assembly for a Yunnan-Guizhou Plateau 3E fish, Anabarilius grahami (Regan), and its evolutionary and genetic applications.</title>
        <authorList>
            <person name="Jiang W."/>
        </authorList>
    </citation>
    <scope>NUCLEOTIDE SEQUENCE [LARGE SCALE GENOMIC DNA]</scope>
    <source>
        <strain evidence="20">AG-KIZ</strain>
        <tissue evidence="20">Muscle</tissue>
    </source>
</reference>
<dbReference type="PROSITE" id="PS50137">
    <property type="entry name" value="DS_RBD"/>
    <property type="match status" value="1"/>
</dbReference>
<keyword evidence="17" id="KW-1133">Transmembrane helix</keyword>
<dbReference type="GO" id="GO:0009653">
    <property type="term" value="P:anatomical structure morphogenesis"/>
    <property type="evidence" value="ECO:0007669"/>
    <property type="project" value="UniProtKB-ARBA"/>
</dbReference>
<keyword evidence="9" id="KW-0677">Repeat</keyword>
<dbReference type="CDD" id="cd02801">
    <property type="entry name" value="DUS_like_FMN"/>
    <property type="match status" value="1"/>
</dbReference>
<dbReference type="CDD" id="cd19871">
    <property type="entry name" value="DSRM_DUS2L"/>
    <property type="match status" value="1"/>
</dbReference>
<feature type="compositionally biased region" description="Polar residues" evidence="16">
    <location>
        <begin position="1423"/>
        <end position="1439"/>
    </location>
</feature>
<dbReference type="GO" id="GO:0007399">
    <property type="term" value="P:nervous system development"/>
    <property type="evidence" value="ECO:0007669"/>
    <property type="project" value="UniProtKB-ARBA"/>
</dbReference>
<gene>
    <name evidence="20" type="ORF">DPX16_4832</name>
</gene>
<dbReference type="GO" id="GO:0000978">
    <property type="term" value="F:RNA polymerase II cis-regulatory region sequence-specific DNA binding"/>
    <property type="evidence" value="ECO:0007669"/>
    <property type="project" value="TreeGrafter"/>
</dbReference>
<dbReference type="InterPro" id="IPR011539">
    <property type="entry name" value="RHD_DNA_bind_dom"/>
</dbReference>
<accession>A0A3N0ZAT8</accession>
<keyword evidence="14" id="KW-0539">Nucleus</keyword>
<dbReference type="InterPro" id="IPR013785">
    <property type="entry name" value="Aldolase_TIM"/>
</dbReference>
<keyword evidence="15" id="KW-0694">RNA-binding</keyword>
<dbReference type="InterPro" id="IPR037059">
    <property type="entry name" value="RHD_DNA_bind_dom_sf"/>
</dbReference>
<dbReference type="Proteomes" id="UP000281406">
    <property type="component" value="Unassembled WGS sequence"/>
</dbReference>
<evidence type="ECO:0000256" key="13">
    <source>
        <dbReference type="ARBA" id="ARBA00023163"/>
    </source>
</evidence>
<evidence type="ECO:0000256" key="17">
    <source>
        <dbReference type="SAM" id="Phobius"/>
    </source>
</evidence>
<keyword evidence="17" id="KW-0812">Transmembrane</keyword>
<feature type="region of interest" description="Disordered" evidence="16">
    <location>
        <begin position="852"/>
        <end position="911"/>
    </location>
</feature>
<evidence type="ECO:0000256" key="12">
    <source>
        <dbReference type="ARBA" id="ARBA00023125"/>
    </source>
</evidence>
<dbReference type="GO" id="GO:0060429">
    <property type="term" value="P:epithelium development"/>
    <property type="evidence" value="ECO:0007669"/>
    <property type="project" value="UniProtKB-ARBA"/>
</dbReference>
<dbReference type="SUPFAM" id="SSF54768">
    <property type="entry name" value="dsRNA-binding domain-like"/>
    <property type="match status" value="1"/>
</dbReference>
<dbReference type="GO" id="GO:0000981">
    <property type="term" value="F:DNA-binding transcription factor activity, RNA polymerase II-specific"/>
    <property type="evidence" value="ECO:0007669"/>
    <property type="project" value="TreeGrafter"/>
</dbReference>
<dbReference type="Gene3D" id="3.20.20.70">
    <property type="entry name" value="Aldolase class I"/>
    <property type="match status" value="1"/>
</dbReference>
<feature type="region of interest" description="Disordered" evidence="16">
    <location>
        <begin position="637"/>
        <end position="679"/>
    </location>
</feature>
<dbReference type="InterPro" id="IPR008967">
    <property type="entry name" value="p53-like_TF_DNA-bd_sf"/>
</dbReference>
<evidence type="ECO:0000256" key="10">
    <source>
        <dbReference type="ARBA" id="ARBA00023002"/>
    </source>
</evidence>
<keyword evidence="10" id="KW-0560">Oxidoreductase</keyword>
<dbReference type="InterPro" id="IPR008366">
    <property type="entry name" value="NFAT"/>
</dbReference>
<dbReference type="InterPro" id="IPR032397">
    <property type="entry name" value="RHD_dimer"/>
</dbReference>
<dbReference type="PRINTS" id="PR01789">
    <property type="entry name" value="NUCFACTORATC"/>
</dbReference>
<dbReference type="SUPFAM" id="SSF49417">
    <property type="entry name" value="p53-like transcription factors"/>
    <property type="match status" value="1"/>
</dbReference>
<dbReference type="GO" id="GO:0017150">
    <property type="term" value="F:tRNA dihydrouridine synthase activity"/>
    <property type="evidence" value="ECO:0007669"/>
    <property type="project" value="InterPro"/>
</dbReference>
<dbReference type="EMBL" id="RJVU01000976">
    <property type="protein sequence ID" value="ROL55364.1"/>
    <property type="molecule type" value="Genomic_DNA"/>
</dbReference>
<feature type="region of interest" description="Disordered" evidence="16">
    <location>
        <begin position="596"/>
        <end position="620"/>
    </location>
</feature>
<dbReference type="SMART" id="SM00358">
    <property type="entry name" value="DSRM"/>
    <property type="match status" value="1"/>
</dbReference>
<dbReference type="PROSITE" id="PS50254">
    <property type="entry name" value="REL_2"/>
    <property type="match status" value="1"/>
</dbReference>
<keyword evidence="12" id="KW-0238">DNA-binding</keyword>
<dbReference type="InterPro" id="IPR002909">
    <property type="entry name" value="IPT_dom"/>
</dbReference>
<dbReference type="Pfam" id="PF00035">
    <property type="entry name" value="dsrm"/>
    <property type="match status" value="1"/>
</dbReference>